<dbReference type="KEGG" id="ssl:SS1G_03165"/>
<dbReference type="RefSeq" id="XP_001595077.1">
    <property type="nucleotide sequence ID" value="XM_001595027.1"/>
</dbReference>
<dbReference type="EMBL" id="CH476624">
    <property type="protein sequence ID" value="EDO00692.1"/>
    <property type="molecule type" value="Genomic_DNA"/>
</dbReference>
<protein>
    <submittedName>
        <fullName evidence="1">Uncharacterized protein</fullName>
    </submittedName>
</protein>
<dbReference type="HOGENOM" id="CLU_3125923_0_0_1"/>
<organism evidence="1 2">
    <name type="scientific">Sclerotinia sclerotiorum (strain ATCC 18683 / 1980 / Ss-1)</name>
    <name type="common">White mold</name>
    <name type="synonym">Whetzelinia sclerotiorum</name>
    <dbReference type="NCBI Taxonomy" id="665079"/>
    <lineage>
        <taxon>Eukaryota</taxon>
        <taxon>Fungi</taxon>
        <taxon>Dikarya</taxon>
        <taxon>Ascomycota</taxon>
        <taxon>Pezizomycotina</taxon>
        <taxon>Leotiomycetes</taxon>
        <taxon>Helotiales</taxon>
        <taxon>Sclerotiniaceae</taxon>
        <taxon>Sclerotinia</taxon>
    </lineage>
</organism>
<keyword evidence="2" id="KW-1185">Reference proteome</keyword>
<sequence length="50" mass="5653">MPIDVTSCSKSTSLAIHQARLRTGCQKEIENINMDLDARLSRKVHRPMVT</sequence>
<dbReference type="InParanoid" id="A7ECX6"/>
<dbReference type="GeneID" id="5491311"/>
<dbReference type="Proteomes" id="UP000001312">
    <property type="component" value="Unassembled WGS sequence"/>
</dbReference>
<proteinExistence type="predicted"/>
<evidence type="ECO:0000313" key="2">
    <source>
        <dbReference type="Proteomes" id="UP000001312"/>
    </source>
</evidence>
<accession>A7ECX6</accession>
<reference evidence="2" key="1">
    <citation type="journal article" date="2011" name="PLoS Genet.">
        <title>Genomic analysis of the necrotrophic fungal pathogens Sclerotinia sclerotiorum and Botrytis cinerea.</title>
        <authorList>
            <person name="Amselem J."/>
            <person name="Cuomo C.A."/>
            <person name="van Kan J.A."/>
            <person name="Viaud M."/>
            <person name="Benito E.P."/>
            <person name="Couloux A."/>
            <person name="Coutinho P.M."/>
            <person name="de Vries R.P."/>
            <person name="Dyer P.S."/>
            <person name="Fillinger S."/>
            <person name="Fournier E."/>
            <person name="Gout L."/>
            <person name="Hahn M."/>
            <person name="Kohn L."/>
            <person name="Lapalu N."/>
            <person name="Plummer K.M."/>
            <person name="Pradier J.M."/>
            <person name="Quevillon E."/>
            <person name="Sharon A."/>
            <person name="Simon A."/>
            <person name="ten Have A."/>
            <person name="Tudzynski B."/>
            <person name="Tudzynski P."/>
            <person name="Wincker P."/>
            <person name="Andrew M."/>
            <person name="Anthouard V."/>
            <person name="Beever R.E."/>
            <person name="Beffa R."/>
            <person name="Benoit I."/>
            <person name="Bouzid O."/>
            <person name="Brault B."/>
            <person name="Chen Z."/>
            <person name="Choquer M."/>
            <person name="Collemare J."/>
            <person name="Cotton P."/>
            <person name="Danchin E.G."/>
            <person name="Da Silva C."/>
            <person name="Gautier A."/>
            <person name="Giraud C."/>
            <person name="Giraud T."/>
            <person name="Gonzalez C."/>
            <person name="Grossetete S."/>
            <person name="Guldener U."/>
            <person name="Henrissat B."/>
            <person name="Howlett B.J."/>
            <person name="Kodira C."/>
            <person name="Kretschmer M."/>
            <person name="Lappartient A."/>
            <person name="Leroch M."/>
            <person name="Levis C."/>
            <person name="Mauceli E."/>
            <person name="Neuveglise C."/>
            <person name="Oeser B."/>
            <person name="Pearson M."/>
            <person name="Poulain J."/>
            <person name="Poussereau N."/>
            <person name="Quesneville H."/>
            <person name="Rascle C."/>
            <person name="Schumacher J."/>
            <person name="Segurens B."/>
            <person name="Sexton A."/>
            <person name="Silva E."/>
            <person name="Sirven C."/>
            <person name="Soanes D.M."/>
            <person name="Talbot N.J."/>
            <person name="Templeton M."/>
            <person name="Yandava C."/>
            <person name="Yarden O."/>
            <person name="Zeng Q."/>
            <person name="Rollins J.A."/>
            <person name="Lebrun M.H."/>
            <person name="Dickman M."/>
        </authorList>
    </citation>
    <scope>NUCLEOTIDE SEQUENCE [LARGE SCALE GENOMIC DNA]</scope>
    <source>
        <strain evidence="2">ATCC 18683 / 1980 / Ss-1</strain>
    </source>
</reference>
<evidence type="ECO:0000313" key="1">
    <source>
        <dbReference type="EMBL" id="EDO00692.1"/>
    </source>
</evidence>
<gene>
    <name evidence="1" type="ORF">SS1G_03165</name>
</gene>
<dbReference type="AlphaFoldDB" id="A7ECX6"/>
<name>A7ECX6_SCLS1</name>